<gene>
    <name evidence="2" type="ORF">Fadolivirus_1_179</name>
</gene>
<name>A0A7D3V8K0_9VIRU</name>
<dbReference type="EMBL" id="MT418680">
    <property type="protein sequence ID" value="QKF93637.1"/>
    <property type="molecule type" value="Genomic_DNA"/>
</dbReference>
<dbReference type="Proteomes" id="UP001162001">
    <property type="component" value="Segment"/>
</dbReference>
<dbReference type="InterPro" id="IPR036869">
    <property type="entry name" value="J_dom_sf"/>
</dbReference>
<dbReference type="PRINTS" id="PR00625">
    <property type="entry name" value="JDOMAIN"/>
</dbReference>
<sequence>MNNNKDYYKILEVDRLASKDDIKKSYRNLALKWHPDKNKSSDALQKFKDISEAYQVLYNDDKRKEYDNISNQKHQNIHINTMHNPFNFKFTVRDPFEIFNEVFSIITGLHNSIMAFDSMMQFHNTGMTVHIIDMGAGMSDMSDDITNILDTINNKFRHRSNIQIEEVKENITVNKINNHDNNHINKKFTNHSNINDNIITPSINIPQNNKVNDTLLLRDKNISGKWIKNKGNGYCVNMLNDNELNKIISSAFS</sequence>
<dbReference type="PANTHER" id="PTHR43908">
    <property type="entry name" value="AT29763P-RELATED"/>
    <property type="match status" value="1"/>
</dbReference>
<dbReference type="GO" id="GO:0071218">
    <property type="term" value="P:cellular response to misfolded protein"/>
    <property type="evidence" value="ECO:0007669"/>
    <property type="project" value="TreeGrafter"/>
</dbReference>
<dbReference type="PROSITE" id="PS00636">
    <property type="entry name" value="DNAJ_1"/>
    <property type="match status" value="1"/>
</dbReference>
<dbReference type="InterPro" id="IPR018253">
    <property type="entry name" value="DnaJ_domain_CS"/>
</dbReference>
<dbReference type="PROSITE" id="PS50076">
    <property type="entry name" value="DNAJ_2"/>
    <property type="match status" value="1"/>
</dbReference>
<evidence type="ECO:0000313" key="3">
    <source>
        <dbReference type="Proteomes" id="UP001162001"/>
    </source>
</evidence>
<organism evidence="2 3">
    <name type="scientific">Fadolivirus FV1/VV64</name>
    <dbReference type="NCBI Taxonomy" id="3070911"/>
    <lineage>
        <taxon>Viruses</taxon>
        <taxon>Varidnaviria</taxon>
        <taxon>Bamfordvirae</taxon>
        <taxon>Nucleocytoviricota</taxon>
        <taxon>Megaviricetes</taxon>
        <taxon>Imitervirales</taxon>
        <taxon>Mimiviridae</taxon>
        <taxon>Klosneuvirinae</taxon>
        <taxon>Fadolivirus</taxon>
        <taxon>Fadolivirus algeromassiliense</taxon>
    </lineage>
</organism>
<dbReference type="Gene3D" id="1.10.287.110">
    <property type="entry name" value="DnaJ domain"/>
    <property type="match status" value="1"/>
</dbReference>
<dbReference type="InterPro" id="IPR051100">
    <property type="entry name" value="DnaJ_subfamily_B/C"/>
</dbReference>
<keyword evidence="3" id="KW-1185">Reference proteome</keyword>
<dbReference type="PANTHER" id="PTHR43908:SF3">
    <property type="entry name" value="AT29763P-RELATED"/>
    <property type="match status" value="1"/>
</dbReference>
<evidence type="ECO:0000259" key="1">
    <source>
        <dbReference type="PROSITE" id="PS50076"/>
    </source>
</evidence>
<feature type="domain" description="J" evidence="1">
    <location>
        <begin position="6"/>
        <end position="70"/>
    </location>
</feature>
<dbReference type="SMART" id="SM00271">
    <property type="entry name" value="DnaJ"/>
    <property type="match status" value="1"/>
</dbReference>
<protein>
    <submittedName>
        <fullName evidence="2">DnaJ chaperone protein</fullName>
    </submittedName>
</protein>
<dbReference type="InterPro" id="IPR001623">
    <property type="entry name" value="DnaJ_domain"/>
</dbReference>
<dbReference type="Pfam" id="PF00226">
    <property type="entry name" value="DnaJ"/>
    <property type="match status" value="1"/>
</dbReference>
<evidence type="ECO:0000313" key="2">
    <source>
        <dbReference type="EMBL" id="QKF93637.1"/>
    </source>
</evidence>
<dbReference type="GO" id="GO:0030544">
    <property type="term" value="F:Hsp70 protein binding"/>
    <property type="evidence" value="ECO:0007669"/>
    <property type="project" value="TreeGrafter"/>
</dbReference>
<dbReference type="CDD" id="cd06257">
    <property type="entry name" value="DnaJ"/>
    <property type="match status" value="1"/>
</dbReference>
<reference evidence="2 3" key="1">
    <citation type="submission" date="2020-04" db="EMBL/GenBank/DDBJ databases">
        <title>Advantages and limits of metagenomic assembly and binning of a giant virus.</title>
        <authorList>
            <person name="Schulz F."/>
            <person name="Andreani J."/>
            <person name="Francis R."/>
            <person name="Boudjemaa H."/>
            <person name="Bou Khalil J.Y."/>
            <person name="Lee J."/>
            <person name="La Scola B."/>
            <person name="Woyke T."/>
        </authorList>
    </citation>
    <scope>NUCLEOTIDE SEQUENCE [LARGE SCALE GENOMIC DNA]</scope>
    <source>
        <strain evidence="2 3">FV1/VV64</strain>
    </source>
</reference>
<dbReference type="SUPFAM" id="SSF46565">
    <property type="entry name" value="Chaperone J-domain"/>
    <property type="match status" value="1"/>
</dbReference>
<proteinExistence type="predicted"/>
<accession>A0A7D3V8K0</accession>